<name>A0ABP6ZPJ6_9ACTN</name>
<dbReference type="InterPro" id="IPR019587">
    <property type="entry name" value="Polyketide_cyclase/dehydratase"/>
</dbReference>
<evidence type="ECO:0000313" key="1">
    <source>
        <dbReference type="EMBL" id="GAA3616262.1"/>
    </source>
</evidence>
<proteinExistence type="predicted"/>
<comment type="caution">
    <text evidence="1">The sequence shown here is derived from an EMBL/GenBank/DDBJ whole genome shotgun (WGS) entry which is preliminary data.</text>
</comment>
<keyword evidence="2" id="KW-1185">Reference proteome</keyword>
<protein>
    <recommendedName>
        <fullName evidence="3">Polyketide cyclase / dehydrase and lipid transport</fullName>
    </recommendedName>
</protein>
<dbReference type="EMBL" id="BAABAB010000010">
    <property type="protein sequence ID" value="GAA3616262.1"/>
    <property type="molecule type" value="Genomic_DNA"/>
</dbReference>
<organism evidence="1 2">
    <name type="scientific">Microlunatus ginsengisoli</name>
    <dbReference type="NCBI Taxonomy" id="363863"/>
    <lineage>
        <taxon>Bacteria</taxon>
        <taxon>Bacillati</taxon>
        <taxon>Actinomycetota</taxon>
        <taxon>Actinomycetes</taxon>
        <taxon>Propionibacteriales</taxon>
        <taxon>Propionibacteriaceae</taxon>
        <taxon>Microlunatus</taxon>
    </lineage>
</organism>
<dbReference type="Pfam" id="PF10604">
    <property type="entry name" value="Polyketide_cyc2"/>
    <property type="match status" value="1"/>
</dbReference>
<evidence type="ECO:0000313" key="2">
    <source>
        <dbReference type="Proteomes" id="UP001501490"/>
    </source>
</evidence>
<dbReference type="Gene3D" id="3.30.530.20">
    <property type="match status" value="1"/>
</dbReference>
<sequence length="142" mass="15561">MAISHELIIDAPVERVWNLTMDVEAWPDTTPTMTAVERLDDGPLQPGSRARIKQPGQPARVWTVTALEPESLFVWETRAAGLRMTASHRLAAAGDGRCRNTLEIELAGPLAGVVGRLLGRRLLKTIATENEGFRRAAETVHS</sequence>
<dbReference type="InterPro" id="IPR023393">
    <property type="entry name" value="START-like_dom_sf"/>
</dbReference>
<evidence type="ECO:0008006" key="3">
    <source>
        <dbReference type="Google" id="ProtNLM"/>
    </source>
</evidence>
<accession>A0ABP6ZPJ6</accession>
<dbReference type="RefSeq" id="WP_344803551.1">
    <property type="nucleotide sequence ID" value="NZ_BAABAB010000010.1"/>
</dbReference>
<dbReference type="SUPFAM" id="SSF55961">
    <property type="entry name" value="Bet v1-like"/>
    <property type="match status" value="1"/>
</dbReference>
<reference evidence="2" key="1">
    <citation type="journal article" date="2019" name="Int. J. Syst. Evol. Microbiol.">
        <title>The Global Catalogue of Microorganisms (GCM) 10K type strain sequencing project: providing services to taxonomists for standard genome sequencing and annotation.</title>
        <authorList>
            <consortium name="The Broad Institute Genomics Platform"/>
            <consortium name="The Broad Institute Genome Sequencing Center for Infectious Disease"/>
            <person name="Wu L."/>
            <person name="Ma J."/>
        </authorList>
    </citation>
    <scope>NUCLEOTIDE SEQUENCE [LARGE SCALE GENOMIC DNA]</scope>
    <source>
        <strain evidence="2">JCM 16929</strain>
    </source>
</reference>
<gene>
    <name evidence="1" type="ORF">GCM10022236_18020</name>
</gene>
<dbReference type="Proteomes" id="UP001501490">
    <property type="component" value="Unassembled WGS sequence"/>
</dbReference>